<dbReference type="Pfam" id="PF10566">
    <property type="entry name" value="Glyco_hydro_97"/>
    <property type="match status" value="1"/>
</dbReference>
<dbReference type="Gene3D" id="2.60.40.1180">
    <property type="entry name" value="Golgi alpha-mannosidase II"/>
    <property type="match status" value="1"/>
</dbReference>
<feature type="domain" description="Glycosyl-hydrolase 97 C-terminal oligomerisation" evidence="5">
    <location>
        <begin position="555"/>
        <end position="649"/>
    </location>
</feature>
<evidence type="ECO:0000259" key="4">
    <source>
        <dbReference type="Pfam" id="PF14508"/>
    </source>
</evidence>
<organism evidence="6 7">
    <name type="scientific">Pendulispora rubella</name>
    <dbReference type="NCBI Taxonomy" id="2741070"/>
    <lineage>
        <taxon>Bacteria</taxon>
        <taxon>Pseudomonadati</taxon>
        <taxon>Myxococcota</taxon>
        <taxon>Myxococcia</taxon>
        <taxon>Myxococcales</taxon>
        <taxon>Sorangiineae</taxon>
        <taxon>Pendulisporaceae</taxon>
        <taxon>Pendulispora</taxon>
    </lineage>
</organism>
<feature type="domain" description="Glycosyl-hydrolase 97 catalytic" evidence="3">
    <location>
        <begin position="307"/>
        <end position="462"/>
    </location>
</feature>
<dbReference type="PANTHER" id="PTHR35803">
    <property type="entry name" value="GLUCAN 1,4-ALPHA-GLUCOSIDASE SUSB-RELATED"/>
    <property type="match status" value="1"/>
</dbReference>
<evidence type="ECO:0000256" key="2">
    <source>
        <dbReference type="ARBA" id="ARBA00023295"/>
    </source>
</evidence>
<dbReference type="Gene3D" id="2.70.98.10">
    <property type="match status" value="1"/>
</dbReference>
<name>A0ABZ2KZ13_9BACT</name>
<sequence length="651" mass="72345">MHSFIRVVGCALFVAGAAASCSSRQDQWTVASPNGELKFELRNDNGALTYSVSRHHDGARHDVVLSSPLGVRRDDQSFLDGLEFLYAGPAVITKDDYVAAHGKRRAIHHHAREQVFAFANAQGARVELVVHVTNDGLAFRYRFPEQDAQPHKLLEETTGFHVPAGSNAWITPMQTPTRYSPAYEELYLGTTSGATSPSESGWAFPALFQVGSEWLLLSEADISEANAGTRLQSAAPDGQYRIRYSDAGEGKGVGAVEPESTLPWTLPWRVLVTGSSPKTIAESTLIDDVSAPSKVADASWIKPGRVSWSWWSDDDSPRNETALKSFIDLSAEMGWEYSLIDANWNLMDPAALQRILAHAKEKNIGILLWYNSGGPHNDVTEQPRELMHIRDVRRAEFAKLQQWGVKGVKVDFWQSDKQDRMQQYIELLRDAADYQLMVDVHGCTLPRGWSRTYPNLMTMEGVPGAEQYKFRSDYPQKAAWENTVLAYTRNVVGGMDYTPVTFTDHRYPRITTDGHELALSVVFESSLQHYADSVNSYHALPDFARDFLKAAPSAWEDTKWLAGEPGKLVVLARRGKDGWYLGGISGLETPQTFQLDLSFLGQDGKGTHTISFVQDGAEPRHLTSSTRQVTAAEKIDVPLLARGGFVARIRD</sequence>
<proteinExistence type="predicted"/>
<dbReference type="Proteomes" id="UP001374803">
    <property type="component" value="Chromosome"/>
</dbReference>
<accession>A0ABZ2KZ13</accession>
<dbReference type="EMBL" id="CP089983">
    <property type="protein sequence ID" value="WXB03828.1"/>
    <property type="molecule type" value="Genomic_DNA"/>
</dbReference>
<dbReference type="PANTHER" id="PTHR35803:SF2">
    <property type="entry name" value="RETAINING ALPHA-GALACTOSIDASE"/>
    <property type="match status" value="1"/>
</dbReference>
<dbReference type="InterPro" id="IPR017853">
    <property type="entry name" value="GH"/>
</dbReference>
<evidence type="ECO:0000259" key="5">
    <source>
        <dbReference type="Pfam" id="PF14509"/>
    </source>
</evidence>
<evidence type="ECO:0000313" key="6">
    <source>
        <dbReference type="EMBL" id="WXB03828.1"/>
    </source>
</evidence>
<keyword evidence="2" id="KW-0326">Glycosidase</keyword>
<feature type="domain" description="Glycosyl-hydrolase 97 N-terminal" evidence="4">
    <location>
        <begin position="30"/>
        <end position="292"/>
    </location>
</feature>
<dbReference type="PROSITE" id="PS51257">
    <property type="entry name" value="PROKAR_LIPOPROTEIN"/>
    <property type="match status" value="1"/>
</dbReference>
<dbReference type="RefSeq" id="WP_394833463.1">
    <property type="nucleotide sequence ID" value="NZ_CP089929.1"/>
</dbReference>
<reference evidence="6" key="1">
    <citation type="submission" date="2021-12" db="EMBL/GenBank/DDBJ databases">
        <title>Discovery of the Pendulisporaceae a myxobacterial family with distinct sporulation behavior and unique specialized metabolism.</title>
        <authorList>
            <person name="Garcia R."/>
            <person name="Popoff A."/>
            <person name="Bader C.D."/>
            <person name="Loehr J."/>
            <person name="Walesch S."/>
            <person name="Walt C."/>
            <person name="Boldt J."/>
            <person name="Bunk B."/>
            <person name="Haeckl F.J.F.P.J."/>
            <person name="Gunesch A.P."/>
            <person name="Birkelbach J."/>
            <person name="Nuebel U."/>
            <person name="Pietschmann T."/>
            <person name="Bach T."/>
            <person name="Mueller R."/>
        </authorList>
    </citation>
    <scope>NUCLEOTIDE SEQUENCE</scope>
    <source>
        <strain evidence="6">MSr11367</strain>
    </source>
</reference>
<evidence type="ECO:0000256" key="1">
    <source>
        <dbReference type="ARBA" id="ARBA00022801"/>
    </source>
</evidence>
<dbReference type="InterPro" id="IPR013780">
    <property type="entry name" value="Glyco_hydro_b"/>
</dbReference>
<dbReference type="Pfam" id="PF14509">
    <property type="entry name" value="GH97_C"/>
    <property type="match status" value="1"/>
</dbReference>
<evidence type="ECO:0000313" key="7">
    <source>
        <dbReference type="Proteomes" id="UP001374803"/>
    </source>
</evidence>
<protein>
    <submittedName>
        <fullName evidence="6">Glycoside hydrolase family 97 protein</fullName>
    </submittedName>
</protein>
<keyword evidence="1 6" id="KW-0378">Hydrolase</keyword>
<keyword evidence="7" id="KW-1185">Reference proteome</keyword>
<dbReference type="InterPro" id="IPR019563">
    <property type="entry name" value="GH97_catalytic"/>
</dbReference>
<dbReference type="GO" id="GO:0016787">
    <property type="term" value="F:hydrolase activity"/>
    <property type="evidence" value="ECO:0007669"/>
    <property type="project" value="UniProtKB-KW"/>
</dbReference>
<dbReference type="InterPro" id="IPR013785">
    <property type="entry name" value="Aldolase_TIM"/>
</dbReference>
<evidence type="ECO:0000259" key="3">
    <source>
        <dbReference type="Pfam" id="PF10566"/>
    </source>
</evidence>
<gene>
    <name evidence="6" type="ORF">LVJ94_43850</name>
</gene>
<dbReference type="InterPro" id="IPR029483">
    <property type="entry name" value="GH97_C"/>
</dbReference>
<dbReference type="SUPFAM" id="SSF51445">
    <property type="entry name" value="(Trans)glycosidases"/>
    <property type="match status" value="1"/>
</dbReference>
<dbReference type="Pfam" id="PF14508">
    <property type="entry name" value="GH97_N"/>
    <property type="match status" value="1"/>
</dbReference>
<dbReference type="InterPro" id="IPR052720">
    <property type="entry name" value="Glycosyl_hydrolase_97"/>
</dbReference>
<dbReference type="Gene3D" id="3.20.20.70">
    <property type="entry name" value="Aldolase class I"/>
    <property type="match status" value="1"/>
</dbReference>
<dbReference type="InterPro" id="IPR014718">
    <property type="entry name" value="GH-type_carb-bd"/>
</dbReference>
<dbReference type="InterPro" id="IPR029486">
    <property type="entry name" value="GH97_N"/>
</dbReference>